<organism evidence="1 2">
    <name type="scientific">Phaeoacremonium minimum (strain UCR-PA7)</name>
    <name type="common">Esca disease fungus</name>
    <name type="synonym">Togninia minima</name>
    <dbReference type="NCBI Taxonomy" id="1286976"/>
    <lineage>
        <taxon>Eukaryota</taxon>
        <taxon>Fungi</taxon>
        <taxon>Dikarya</taxon>
        <taxon>Ascomycota</taxon>
        <taxon>Pezizomycotina</taxon>
        <taxon>Sordariomycetes</taxon>
        <taxon>Sordariomycetidae</taxon>
        <taxon>Togniniales</taxon>
        <taxon>Togniniaceae</taxon>
        <taxon>Phaeoacremonium</taxon>
    </lineage>
</organism>
<reference evidence="2" key="1">
    <citation type="journal article" date="2013" name="Genome Announc.">
        <title>Draft genome sequence of the ascomycete Phaeoacremonium aleophilum strain UCR-PA7, a causal agent of the esca disease complex in grapevines.</title>
        <authorList>
            <person name="Blanco-Ulate B."/>
            <person name="Rolshausen P."/>
            <person name="Cantu D."/>
        </authorList>
    </citation>
    <scope>NUCLEOTIDE SEQUENCE [LARGE SCALE GENOMIC DNA]</scope>
    <source>
        <strain evidence="2">UCR-PA7</strain>
    </source>
</reference>
<sequence>MASPNNQVAAAVRDENGVEGMVQFVLEPPINQTTIRMAYSVQHPRVGALAIGGEELAAFCHTAEQRTVLAQPGRPVVFVRNRLNADQLFSGRPSYINALLIQSRGERADEPCSLCRAAIERDNDGLANPFPACVRLPGH</sequence>
<keyword evidence="2" id="KW-1185">Reference proteome</keyword>
<dbReference type="HOGENOM" id="CLU_1846494_0_0_1"/>
<dbReference type="InterPro" id="IPR022190">
    <property type="entry name" value="DUF3716"/>
</dbReference>
<dbReference type="RefSeq" id="XP_007917056.1">
    <property type="nucleotide sequence ID" value="XM_007918865.1"/>
</dbReference>
<dbReference type="Proteomes" id="UP000014074">
    <property type="component" value="Unassembled WGS sequence"/>
</dbReference>
<gene>
    <name evidence="1" type="ORF">UCRPA7_6327</name>
</gene>
<dbReference type="AlphaFoldDB" id="R8BFU5"/>
<evidence type="ECO:0000313" key="2">
    <source>
        <dbReference type="Proteomes" id="UP000014074"/>
    </source>
</evidence>
<dbReference type="OrthoDB" id="4769515at2759"/>
<dbReference type="GeneID" id="19326971"/>
<dbReference type="eggNOG" id="ENOG502SYF0">
    <property type="taxonomic scope" value="Eukaryota"/>
</dbReference>
<proteinExistence type="predicted"/>
<dbReference type="KEGG" id="tmn:UCRPA7_6327"/>
<dbReference type="Pfam" id="PF12511">
    <property type="entry name" value="DUF3716"/>
    <property type="match status" value="1"/>
</dbReference>
<evidence type="ECO:0000313" key="1">
    <source>
        <dbReference type="EMBL" id="EON98159.1"/>
    </source>
</evidence>
<name>R8BFU5_PHAM7</name>
<dbReference type="EMBL" id="KB933235">
    <property type="protein sequence ID" value="EON98159.1"/>
    <property type="molecule type" value="Genomic_DNA"/>
</dbReference>
<protein>
    <submittedName>
        <fullName evidence="1">Uncharacterized protein</fullName>
    </submittedName>
</protein>
<accession>R8BFU5</accession>